<evidence type="ECO:0000256" key="2">
    <source>
        <dbReference type="SAM" id="Phobius"/>
    </source>
</evidence>
<reference evidence="3" key="1">
    <citation type="submission" date="2024-06" db="EMBL/GenBank/DDBJ databases">
        <title>Genome assembly of the Polyergus mexicanus.</title>
        <authorList>
            <person name="Cash E."/>
            <person name="Tustsui N.D."/>
            <person name="Ward P."/>
            <person name="Nguyen O."/>
            <person name="Sahasrabudhe R."/>
            <person name="Fairbairn C.W."/>
            <person name="Seligmann W.E."/>
            <person name="Sacco S."/>
            <person name="Beraut E."/>
            <person name="Miller C."/>
            <person name="Toffelmier E."/>
            <person name="Shaffer H.B."/>
        </authorList>
    </citation>
    <scope>NUCLEOTIDE SEQUENCE</scope>
    <source>
        <strain evidence="3">NDT 795.1</strain>
    </source>
</reference>
<feature type="region of interest" description="Disordered" evidence="1">
    <location>
        <begin position="1"/>
        <end position="25"/>
    </location>
</feature>
<evidence type="ECO:0000313" key="3">
    <source>
        <dbReference type="EMBL" id="XCA32918.1"/>
    </source>
</evidence>
<dbReference type="AlphaFoldDB" id="A0AAU7YH44"/>
<sequence length="79" mass="7925">MLDVIAGNSSSAVGNPVDSTENGGLGVVDSSSSIVSNPVDSTEDDTSYLYLLVPTIVSIVFMSCGLDGGIVVPRGCCGL</sequence>
<protein>
    <submittedName>
        <fullName evidence="3">Uncharacterized protein</fullName>
    </submittedName>
</protein>
<feature type="compositionally biased region" description="Polar residues" evidence="1">
    <location>
        <begin position="7"/>
        <end position="22"/>
    </location>
</feature>
<keyword evidence="2" id="KW-0472">Membrane</keyword>
<keyword evidence="2" id="KW-1133">Transmembrane helix</keyword>
<gene>
    <name evidence="3" type="ORF">ABS808_03800</name>
</gene>
<proteinExistence type="predicted"/>
<accession>A0AAU7YH44</accession>
<keyword evidence="2" id="KW-0812">Transmembrane</keyword>
<dbReference type="EMBL" id="CP158586">
    <property type="protein sequence ID" value="XCA32918.1"/>
    <property type="molecule type" value="Genomic_DNA"/>
</dbReference>
<feature type="transmembrane region" description="Helical" evidence="2">
    <location>
        <begin position="48"/>
        <end position="72"/>
    </location>
</feature>
<organism evidence="3">
    <name type="scientific">Wolbachia endosymbiont of Polyergus mexicanus</name>
    <dbReference type="NCBI Taxonomy" id="3171167"/>
    <lineage>
        <taxon>Bacteria</taxon>
        <taxon>Pseudomonadati</taxon>
        <taxon>Pseudomonadota</taxon>
        <taxon>Alphaproteobacteria</taxon>
        <taxon>Rickettsiales</taxon>
        <taxon>Anaplasmataceae</taxon>
        <taxon>Wolbachieae</taxon>
        <taxon>Wolbachia</taxon>
    </lineage>
</organism>
<name>A0AAU7YH44_9RICK</name>
<evidence type="ECO:0000256" key="1">
    <source>
        <dbReference type="SAM" id="MobiDB-lite"/>
    </source>
</evidence>